<evidence type="ECO:0000256" key="4">
    <source>
        <dbReference type="ARBA" id="ARBA00022723"/>
    </source>
</evidence>
<reference evidence="10 11" key="1">
    <citation type="submission" date="2020-08" db="EMBL/GenBank/DDBJ databases">
        <authorList>
            <person name="Liu C."/>
            <person name="Sun Q."/>
        </authorList>
    </citation>
    <scope>NUCLEOTIDE SEQUENCE [LARGE SCALE GENOMIC DNA]</scope>
    <source>
        <strain evidence="10 11">N22</strain>
    </source>
</reference>
<dbReference type="Gene3D" id="1.10.599.10">
    <property type="entry name" value="Aldehyde Ferredoxin Oxidoreductase Protein, subunit A, domain 3"/>
    <property type="match status" value="1"/>
</dbReference>
<dbReference type="PANTHER" id="PTHR30038">
    <property type="entry name" value="ALDEHYDE FERREDOXIN OXIDOREDUCTASE"/>
    <property type="match status" value="1"/>
</dbReference>
<evidence type="ECO:0000313" key="11">
    <source>
        <dbReference type="Proteomes" id="UP000587396"/>
    </source>
</evidence>
<evidence type="ECO:0000256" key="6">
    <source>
        <dbReference type="ARBA" id="ARBA00023004"/>
    </source>
</evidence>
<dbReference type="SUPFAM" id="SSF48310">
    <property type="entry name" value="Aldehyde ferredoxin oxidoreductase, C-terminal domains"/>
    <property type="match status" value="1"/>
</dbReference>
<evidence type="ECO:0000256" key="3">
    <source>
        <dbReference type="ARBA" id="ARBA00022485"/>
    </source>
</evidence>
<dbReference type="Gene3D" id="1.10.569.10">
    <property type="entry name" value="Aldehyde Ferredoxin Oxidoreductase Protein, subunit A, domain 2"/>
    <property type="match status" value="1"/>
</dbReference>
<dbReference type="GO" id="GO:0046872">
    <property type="term" value="F:metal ion binding"/>
    <property type="evidence" value="ECO:0007669"/>
    <property type="project" value="UniProtKB-KW"/>
</dbReference>
<evidence type="ECO:0000256" key="5">
    <source>
        <dbReference type="ARBA" id="ARBA00023002"/>
    </source>
</evidence>
<dbReference type="SUPFAM" id="SSF56228">
    <property type="entry name" value="Aldehyde ferredoxin oxidoreductase, N-terminal domain"/>
    <property type="match status" value="1"/>
</dbReference>
<keyword evidence="11" id="KW-1185">Reference proteome</keyword>
<dbReference type="RefSeq" id="WP_185905965.1">
    <property type="nucleotide sequence ID" value="NZ_JACMSE010000011.1"/>
</dbReference>
<keyword evidence="7" id="KW-0411">Iron-sulfur</keyword>
<dbReference type="GO" id="GO:0016625">
    <property type="term" value="F:oxidoreductase activity, acting on the aldehyde or oxo group of donors, iron-sulfur protein as acceptor"/>
    <property type="evidence" value="ECO:0007669"/>
    <property type="project" value="InterPro"/>
</dbReference>
<dbReference type="Pfam" id="PF02730">
    <property type="entry name" value="AFOR_N"/>
    <property type="match status" value="1"/>
</dbReference>
<dbReference type="GO" id="GO:0009055">
    <property type="term" value="F:electron transfer activity"/>
    <property type="evidence" value="ECO:0007669"/>
    <property type="project" value="InterPro"/>
</dbReference>
<dbReference type="Pfam" id="PF01314">
    <property type="entry name" value="AFOR_C"/>
    <property type="match status" value="1"/>
</dbReference>
<dbReference type="InterPro" id="IPR013985">
    <property type="entry name" value="Ald_Fedxn_OxRdtase_dom3"/>
</dbReference>
<comment type="similarity">
    <text evidence="2">Belongs to the AOR/FOR family.</text>
</comment>
<dbReference type="EMBL" id="JACMSE010000011">
    <property type="protein sequence ID" value="MBC2890225.1"/>
    <property type="molecule type" value="Genomic_DNA"/>
</dbReference>
<evidence type="ECO:0000256" key="1">
    <source>
        <dbReference type="ARBA" id="ARBA00001966"/>
    </source>
</evidence>
<keyword evidence="4" id="KW-0479">Metal-binding</keyword>
<dbReference type="SMART" id="SM00790">
    <property type="entry name" value="AFOR_N"/>
    <property type="match status" value="1"/>
</dbReference>
<dbReference type="InterPro" id="IPR036021">
    <property type="entry name" value="Tungsten_al_ferr_oxy-like_C"/>
</dbReference>
<evidence type="ECO:0000256" key="8">
    <source>
        <dbReference type="ARBA" id="ARBA00049934"/>
    </source>
</evidence>
<evidence type="ECO:0000313" key="10">
    <source>
        <dbReference type="EMBL" id="MBC2890225.1"/>
    </source>
</evidence>
<dbReference type="InterPro" id="IPR036503">
    <property type="entry name" value="Ald_Fedxn_OxRdtase_N_sf"/>
</dbReference>
<dbReference type="GO" id="GO:0051539">
    <property type="term" value="F:4 iron, 4 sulfur cluster binding"/>
    <property type="evidence" value="ECO:0007669"/>
    <property type="project" value="UniProtKB-KW"/>
</dbReference>
<dbReference type="InterPro" id="IPR001203">
    <property type="entry name" value="OxRdtase_Ald_Fedxn_C"/>
</dbReference>
<dbReference type="AlphaFoldDB" id="A0A842JKH6"/>
<keyword evidence="6" id="KW-0408">Iron</keyword>
<feature type="domain" description="Aldehyde ferredoxin oxidoreductase N-terminal" evidence="9">
    <location>
        <begin position="8"/>
        <end position="234"/>
    </location>
</feature>
<protein>
    <submittedName>
        <fullName evidence="10">Aldehyde:ferredoxin oxidoreductase</fullName>
    </submittedName>
</protein>
<dbReference type="InterPro" id="IPR013983">
    <property type="entry name" value="Ald_Fedxn_OxRdtase_N"/>
</dbReference>
<comment type="caution">
    <text evidence="10">The sequence shown here is derived from an EMBL/GenBank/DDBJ whole genome shotgun (WGS) entry which is preliminary data.</text>
</comment>
<accession>A0A842JKH6</accession>
<comment type="cofactor">
    <cofactor evidence="1">
        <name>[4Fe-4S] cluster</name>
        <dbReference type="ChEBI" id="CHEBI:49883"/>
    </cofactor>
</comment>
<dbReference type="PANTHER" id="PTHR30038:SF0">
    <property type="entry name" value="TUNGSTEN-CONTAINING ALDEHYDE FERREDOXIN OXIDOREDUCTASE"/>
    <property type="match status" value="1"/>
</dbReference>
<organism evidence="10 11">
    <name type="scientific">Gordonibacter massiliensis</name>
    <name type="common">ex Traore et al. 2017</name>
    <dbReference type="NCBI Taxonomy" id="1841863"/>
    <lineage>
        <taxon>Bacteria</taxon>
        <taxon>Bacillati</taxon>
        <taxon>Actinomycetota</taxon>
        <taxon>Coriobacteriia</taxon>
        <taxon>Eggerthellales</taxon>
        <taxon>Eggerthellaceae</taxon>
        <taxon>Gordonibacter</taxon>
    </lineage>
</organism>
<evidence type="ECO:0000256" key="7">
    <source>
        <dbReference type="ARBA" id="ARBA00023014"/>
    </source>
</evidence>
<dbReference type="InterPro" id="IPR013984">
    <property type="entry name" value="Ald_Fedxn_OxRdtase_dom2"/>
</dbReference>
<dbReference type="Gene3D" id="3.60.9.10">
    <property type="entry name" value="Aldehyde ferredoxin oxidoreductase, N-terminal domain"/>
    <property type="match status" value="1"/>
</dbReference>
<evidence type="ECO:0000259" key="9">
    <source>
        <dbReference type="SMART" id="SM00790"/>
    </source>
</evidence>
<dbReference type="InterPro" id="IPR051919">
    <property type="entry name" value="W-dependent_AOR"/>
</dbReference>
<dbReference type="Proteomes" id="UP000587396">
    <property type="component" value="Unassembled WGS sequence"/>
</dbReference>
<keyword evidence="3" id="KW-0004">4Fe-4S</keyword>
<comment type="cofactor">
    <cofactor evidence="8">
        <name>tungstopterin</name>
        <dbReference type="ChEBI" id="CHEBI:30402"/>
    </cofactor>
</comment>
<gene>
    <name evidence="10" type="ORF">H7313_12875</name>
</gene>
<proteinExistence type="inferred from homology"/>
<sequence length="688" mass="77472">MSDTNYGYAGSILVLNLTDESYEIVDSAPYVAEWIGGHGLASKLFWDYCEDKSVQAFDPKNVTVVAGNPFSGTLVPSSAARVEITGLGPFSYPEWYTRSSIGGRIAGMMKAAGYDACVVRGRAERPVWVSVENDEVTFHEADSLWGMGTWDTQEAVWSEVTHGTPDGGWYEFTRSRDGGRSADRPAVLAIGPAGENLVRTATITHDASHVAGQSGLGAVWGAKNLKALSFIGSKSFDIADPATLVDLRIELQRDYGFHVDNPTIELQSVAYAPMGEIIRQPGFSTLSWNLRDTTGRPEGCLGCYRNCRVNVKGRIGNEATCNASTYYTASGKLEDQLTTNTMLNDLGIDGFEVDLIPYLRNLNKMGVMGPGKDIDTDLPFDQYNTVAFPETLLKRIAYREEIGDDLAEGLARAAMKWGRWDEDTATGLLQRPYWGYSMHYDPRVESEWGFATILGERDVNEHGLNWIIHWTPLIWTRLGDPWLSAEDFVTEITELMGLSDPKCLDFSEEGMYSDKMVETIEWYRYHGRFWIQTMGMCDWAWPNLVNFVNFDQDDYGGASPRFELGFFKAVTGRDLTYEESQDYGRKFLLLDRAIWIEQGREREDEQFAEYIYSVPTDTPYYMPAVENGEWVYSQNLGRTLDRDKFEAVKSKLYEHDGLNEKGYPKKAELEKYGLDDVARRLEELGKIG</sequence>
<keyword evidence="5" id="KW-0560">Oxidoreductase</keyword>
<evidence type="ECO:0000256" key="2">
    <source>
        <dbReference type="ARBA" id="ARBA00011032"/>
    </source>
</evidence>
<name>A0A842JKH6_9ACTN</name>